<accession>A0AAQ0H1X9</accession>
<dbReference type="SMART" id="SM00671">
    <property type="entry name" value="SEL1"/>
    <property type="match status" value="3"/>
</dbReference>
<dbReference type="Proteomes" id="UP000253823">
    <property type="component" value="Unassembled WGS sequence"/>
</dbReference>
<dbReference type="InterPro" id="IPR011990">
    <property type="entry name" value="TPR-like_helical_dom_sf"/>
</dbReference>
<organism evidence="1 2">
    <name type="scientific">Haemophilus parainfluenzae</name>
    <dbReference type="NCBI Taxonomy" id="729"/>
    <lineage>
        <taxon>Bacteria</taxon>
        <taxon>Pseudomonadati</taxon>
        <taxon>Pseudomonadota</taxon>
        <taxon>Gammaproteobacteria</taxon>
        <taxon>Pasteurellales</taxon>
        <taxon>Pasteurellaceae</taxon>
        <taxon>Haemophilus</taxon>
    </lineage>
</organism>
<sequence length="346" mass="38237">MSKKYSTSKLFVYALLAGIPVSYGQIVINKPIEPKNPAVQQEQNTGFSLAFAYESYRNKDYQNAYDEFEHFVLQNNPKALMANGYLLFSGNLPRDFAKANQYLAQVASLKYARAIYLQGLLEKYQKGLSQFNAKAERLVNEAAVMGDYAAANALANFHFQKGNYALAQRWNEKAIGLGSPAARQNQRVISNRQYEPAVQTVPKTVSSPPNTGVIGELRERSQAGDAGASYDLAVRFHKGVGVAVNFGEAIRLYQLAAEQGSAEAQKVLPILLSKRTTGGNINSMWMQRMSNMLPSPVVVQQDAHYTHTVKTENNIAGFDTEKATKAITTLREDDPLEGLLTLEPSR</sequence>
<evidence type="ECO:0000313" key="1">
    <source>
        <dbReference type="EMBL" id="RDE85545.1"/>
    </source>
</evidence>
<dbReference type="Pfam" id="PF08238">
    <property type="entry name" value="Sel1"/>
    <property type="match status" value="2"/>
</dbReference>
<proteinExistence type="predicted"/>
<comment type="caution">
    <text evidence="1">The sequence shown here is derived from an EMBL/GenBank/DDBJ whole genome shotgun (WGS) entry which is preliminary data.</text>
</comment>
<dbReference type="PANTHER" id="PTHR11102:SF160">
    <property type="entry name" value="ERAD-ASSOCIATED E3 UBIQUITIN-PROTEIN LIGASE COMPONENT HRD3"/>
    <property type="match status" value="1"/>
</dbReference>
<dbReference type="RefSeq" id="WP_111406556.1">
    <property type="nucleotide sequence ID" value="NZ_QEPT01000001.1"/>
</dbReference>
<dbReference type="SUPFAM" id="SSF81901">
    <property type="entry name" value="HCP-like"/>
    <property type="match status" value="2"/>
</dbReference>
<dbReference type="PANTHER" id="PTHR11102">
    <property type="entry name" value="SEL-1-LIKE PROTEIN"/>
    <property type="match status" value="1"/>
</dbReference>
<name>A0AAQ0H1X9_HAEPA</name>
<protein>
    <submittedName>
        <fullName evidence="1">Sel1 repeat family protein</fullName>
    </submittedName>
</protein>
<dbReference type="Gene3D" id="1.25.40.10">
    <property type="entry name" value="Tetratricopeptide repeat domain"/>
    <property type="match status" value="2"/>
</dbReference>
<dbReference type="InterPro" id="IPR050767">
    <property type="entry name" value="Sel1_AlgK"/>
</dbReference>
<dbReference type="InterPro" id="IPR006597">
    <property type="entry name" value="Sel1-like"/>
</dbReference>
<reference evidence="1 2" key="1">
    <citation type="submission" date="2018-05" db="EMBL/GenBank/DDBJ databases">
        <title>Draft Genome Sequences for a Diverse set of 7 Haemophilus Species.</title>
        <authorList>
            <person name="Nichols M."/>
            <person name="Topaz N."/>
            <person name="Wang X."/>
            <person name="Wang X."/>
            <person name="Boxrud D."/>
        </authorList>
    </citation>
    <scope>NUCLEOTIDE SEQUENCE [LARGE SCALE GENOMIC DNA]</scope>
    <source>
        <strain evidence="1 2">C2006002596</strain>
    </source>
</reference>
<gene>
    <name evidence="1" type="ORF">DPV95_01785</name>
</gene>
<dbReference type="AlphaFoldDB" id="A0AAQ0H1X9"/>
<evidence type="ECO:0000313" key="2">
    <source>
        <dbReference type="Proteomes" id="UP000253823"/>
    </source>
</evidence>
<dbReference type="EMBL" id="QEPT01000001">
    <property type="protein sequence ID" value="RDE85545.1"/>
    <property type="molecule type" value="Genomic_DNA"/>
</dbReference>